<dbReference type="AlphaFoldDB" id="A0A644YZ73"/>
<name>A0A644YZ73_9ZZZZ</name>
<sequence>MESRKTRGLNQDEASIFVMLEFNSDVDELYTQMQEEDGGWVLKAIEKRFKVLEINVDKRVMIAVLSIGDGVIGHCVKYVDDIALWSNEHKHSEITWDRFTQEIYPHGIPIL</sequence>
<evidence type="ECO:0000313" key="1">
    <source>
        <dbReference type="EMBL" id="MPM33599.1"/>
    </source>
</evidence>
<comment type="caution">
    <text evidence="1">The sequence shown here is derived from an EMBL/GenBank/DDBJ whole genome shotgun (WGS) entry which is preliminary data.</text>
</comment>
<reference evidence="1" key="1">
    <citation type="submission" date="2019-08" db="EMBL/GenBank/DDBJ databases">
        <authorList>
            <person name="Kucharzyk K."/>
            <person name="Murdoch R.W."/>
            <person name="Higgins S."/>
            <person name="Loffler F."/>
        </authorList>
    </citation>
    <scope>NUCLEOTIDE SEQUENCE</scope>
</reference>
<dbReference type="EMBL" id="VSSQ01006705">
    <property type="protein sequence ID" value="MPM33599.1"/>
    <property type="molecule type" value="Genomic_DNA"/>
</dbReference>
<gene>
    <name evidence="1" type="ORF">SDC9_80176</name>
</gene>
<proteinExistence type="predicted"/>
<organism evidence="1">
    <name type="scientific">bioreactor metagenome</name>
    <dbReference type="NCBI Taxonomy" id="1076179"/>
    <lineage>
        <taxon>unclassified sequences</taxon>
        <taxon>metagenomes</taxon>
        <taxon>ecological metagenomes</taxon>
    </lineage>
</organism>
<accession>A0A644YZ73</accession>
<protein>
    <submittedName>
        <fullName evidence="1">Uncharacterized protein</fullName>
    </submittedName>
</protein>